<sequence>MIKFPKPKVEQFFYTYSIDHFQVSKDEQKLVFSTNLSGKRNLWALDLSKEHAYPFQFSQKDESSSFIQFDPNGKYVLTSFDADGDENYHIYALPPEGGLPQSLITGAEDEKYLFAHLSKDGKRIYYNTSKNNPSFLNTHVRHLDTDKDELIAEGEGAPTTLAGVSEDEETLIYESVFANTYNNIFIEKEEEKIYLTPDPKKVHVSYDPVFTDNHSIYFPTDYEGEYMYLAKYDMKQETFSKVLELEEESIETVKYDKSSDSLYVVTEKGVVDKLYQYKIKSGELKEITKPFDLIDQVTVTESGAVYLLGGSAVKPDNIYRLTNGEKWEQLTDNRVLGVSEEELVDPEIVTYASFDGMEIESLLFRAKPENANGYTVFWPHGGPQAAERKFFRAMFQSILNRGYHIFAPNFRGSTGYGSSFVKLVEQDWGHGPRLDNVEGIKWLFDQKITDPDHLFLVGGSYGGYMALLLHGRHPEYFKAVIDIFGPSDLFTFVNSVPADWKPIMERWLGDSERDKERFVNDSPVTYLETMTKPMLVIQGAKDPRVVKEESDQIVQKLQDKGRDVEYLVLEDEGHGFSKKENEIKVYKRMLDFMEKHK</sequence>
<accession>A0A0A1MQ26</accession>
<keyword evidence="1" id="KW-0378">Hydrolase</keyword>
<feature type="domain" description="Peptidase S9A N-terminal" evidence="3">
    <location>
        <begin position="67"/>
        <end position="321"/>
    </location>
</feature>
<dbReference type="EMBL" id="CDGG01000001">
    <property type="protein sequence ID" value="CEI81727.1"/>
    <property type="molecule type" value="Genomic_DNA"/>
</dbReference>
<reference evidence="4 5" key="1">
    <citation type="submission" date="2014-11" db="EMBL/GenBank/DDBJ databases">
        <authorList>
            <person name="Urmite Genomes Urmite Genomes"/>
        </authorList>
    </citation>
    <scope>NUCLEOTIDE SEQUENCE [LARGE SCALE GENOMIC DNA]</scope>
    <source>
        <strain evidence="4 5">Oc5</strain>
    </source>
</reference>
<dbReference type="InterPro" id="IPR001375">
    <property type="entry name" value="Peptidase_S9_cat"/>
</dbReference>
<dbReference type="InterPro" id="IPR029058">
    <property type="entry name" value="AB_hydrolase_fold"/>
</dbReference>
<dbReference type="Pfam" id="PF00326">
    <property type="entry name" value="Peptidase_S9"/>
    <property type="match status" value="1"/>
</dbReference>
<evidence type="ECO:0000313" key="4">
    <source>
        <dbReference type="EMBL" id="CEI81727.1"/>
    </source>
</evidence>
<dbReference type="STRING" id="545501.BN997_01571"/>
<dbReference type="Gene3D" id="2.120.10.30">
    <property type="entry name" value="TolB, C-terminal domain"/>
    <property type="match status" value="1"/>
</dbReference>
<organism evidence="4 5">
    <name type="scientific">Oceanobacillus oncorhynchi</name>
    <dbReference type="NCBI Taxonomy" id="545501"/>
    <lineage>
        <taxon>Bacteria</taxon>
        <taxon>Bacillati</taxon>
        <taxon>Bacillota</taxon>
        <taxon>Bacilli</taxon>
        <taxon>Bacillales</taxon>
        <taxon>Bacillaceae</taxon>
        <taxon>Oceanobacillus</taxon>
    </lineage>
</organism>
<dbReference type="SUPFAM" id="SSF53474">
    <property type="entry name" value="alpha/beta-Hydrolases"/>
    <property type="match status" value="1"/>
</dbReference>
<protein>
    <submittedName>
        <fullName evidence="4">Prolyl endopeptidase</fullName>
    </submittedName>
</protein>
<keyword evidence="5" id="KW-1185">Reference proteome</keyword>
<dbReference type="GO" id="GO:0006508">
    <property type="term" value="P:proteolysis"/>
    <property type="evidence" value="ECO:0007669"/>
    <property type="project" value="InterPro"/>
</dbReference>
<evidence type="ECO:0000313" key="5">
    <source>
        <dbReference type="Proteomes" id="UP000040453"/>
    </source>
</evidence>
<evidence type="ECO:0000259" key="2">
    <source>
        <dbReference type="Pfam" id="PF00326"/>
    </source>
</evidence>
<dbReference type="PANTHER" id="PTHR42776:SF27">
    <property type="entry name" value="DIPEPTIDYL PEPTIDASE FAMILY MEMBER 6"/>
    <property type="match status" value="1"/>
</dbReference>
<dbReference type="GO" id="GO:0004252">
    <property type="term" value="F:serine-type endopeptidase activity"/>
    <property type="evidence" value="ECO:0007669"/>
    <property type="project" value="InterPro"/>
</dbReference>
<dbReference type="InterPro" id="IPR011042">
    <property type="entry name" value="6-blade_b-propeller_TolB-like"/>
</dbReference>
<feature type="domain" description="Peptidase S9 prolyl oligopeptidase catalytic" evidence="2">
    <location>
        <begin position="391"/>
        <end position="596"/>
    </location>
</feature>
<name>A0A0A1MQ26_9BACI</name>
<evidence type="ECO:0000256" key="1">
    <source>
        <dbReference type="ARBA" id="ARBA00022801"/>
    </source>
</evidence>
<dbReference type="PANTHER" id="PTHR42776">
    <property type="entry name" value="SERINE PEPTIDASE S9 FAMILY MEMBER"/>
    <property type="match status" value="1"/>
</dbReference>
<evidence type="ECO:0000259" key="3">
    <source>
        <dbReference type="Pfam" id="PF02897"/>
    </source>
</evidence>
<dbReference type="Proteomes" id="UP000040453">
    <property type="component" value="Unassembled WGS sequence"/>
</dbReference>
<dbReference type="AlphaFoldDB" id="A0A0A1MQ26"/>
<dbReference type="OrthoDB" id="108903at2"/>
<gene>
    <name evidence="4" type="ORF">BN997_01571</name>
</gene>
<dbReference type="InterPro" id="IPR023302">
    <property type="entry name" value="Pept_S9A_N"/>
</dbReference>
<dbReference type="SUPFAM" id="SSF82171">
    <property type="entry name" value="DPP6 N-terminal domain-like"/>
    <property type="match status" value="1"/>
</dbReference>
<proteinExistence type="predicted"/>
<dbReference type="Pfam" id="PF02897">
    <property type="entry name" value="Peptidase_S9_N"/>
    <property type="match status" value="1"/>
</dbReference>
<dbReference type="RefSeq" id="WP_042531063.1">
    <property type="nucleotide sequence ID" value="NZ_CDGG01000001.1"/>
</dbReference>
<dbReference type="Gene3D" id="3.40.50.1820">
    <property type="entry name" value="alpha/beta hydrolase"/>
    <property type="match status" value="1"/>
</dbReference>